<organism evidence="3 4">
    <name type="scientific">Floridaenema fluviatile BLCC-F154</name>
    <dbReference type="NCBI Taxonomy" id="3153640"/>
    <lineage>
        <taxon>Bacteria</taxon>
        <taxon>Bacillati</taxon>
        <taxon>Cyanobacteriota</taxon>
        <taxon>Cyanophyceae</taxon>
        <taxon>Oscillatoriophycideae</taxon>
        <taxon>Aerosakkonematales</taxon>
        <taxon>Aerosakkonemataceae</taxon>
        <taxon>Floridanema</taxon>
        <taxon>Floridanema fluviatile</taxon>
    </lineage>
</organism>
<evidence type="ECO:0000313" key="3">
    <source>
        <dbReference type="EMBL" id="MFB2935462.1"/>
    </source>
</evidence>
<proteinExistence type="inferred from homology"/>
<dbReference type="Pfam" id="PF08681">
    <property type="entry name" value="TacA1"/>
    <property type="match status" value="1"/>
</dbReference>
<protein>
    <submittedName>
        <fullName evidence="3">DUF1778 domain-containing protein</fullName>
    </submittedName>
</protein>
<keyword evidence="1" id="KW-1277">Toxin-antitoxin system</keyword>
<keyword evidence="4" id="KW-1185">Reference proteome</keyword>
<dbReference type="InterPro" id="IPR014795">
    <property type="entry name" value="TacA_1-like"/>
</dbReference>
<dbReference type="Gene3D" id="1.10.1220.10">
    <property type="entry name" value="Met repressor-like"/>
    <property type="match status" value="1"/>
</dbReference>
<dbReference type="Gene3D" id="1.20.890.30">
    <property type="entry name" value="VCA0319-like"/>
    <property type="match status" value="1"/>
</dbReference>
<name>A0ABV4Y9J1_9CYAN</name>
<reference evidence="3 4" key="1">
    <citation type="submission" date="2024-09" db="EMBL/GenBank/DDBJ databases">
        <title>Floridaenema gen nov. (Aerosakkonemataceae, Aerosakkonematales ord. nov., Cyanobacteria) from benthic tropical and subtropical fresh waters, with the description of four new species.</title>
        <authorList>
            <person name="Moretto J.A."/>
            <person name="Berthold D.E."/>
            <person name="Lefler F.W."/>
            <person name="Huang I.-S."/>
            <person name="Laughinghouse H. IV."/>
        </authorList>
    </citation>
    <scope>NUCLEOTIDE SEQUENCE [LARGE SCALE GENOMIC DNA]</scope>
    <source>
        <strain evidence="3 4">BLCC-F154</strain>
    </source>
</reference>
<accession>A0ABV4Y9J1</accession>
<dbReference type="PANTHER" id="PTHR35401:SF2">
    <property type="entry name" value="ABC-TYPE TRANSPORT SYSTEM"/>
    <property type="match status" value="1"/>
</dbReference>
<comment type="similarity">
    <text evidence="2">Belongs to the TacA antitoxin family.</text>
</comment>
<dbReference type="InterPro" id="IPR010985">
    <property type="entry name" value="Ribbon_hlx_hlx"/>
</dbReference>
<comment type="caution">
    <text evidence="3">The sequence shown here is derived from an EMBL/GenBank/DDBJ whole genome shotgun (WGS) entry which is preliminary data.</text>
</comment>
<evidence type="ECO:0000313" key="4">
    <source>
        <dbReference type="Proteomes" id="UP001576776"/>
    </source>
</evidence>
<dbReference type="InterPro" id="IPR013321">
    <property type="entry name" value="Arc_rbn_hlx_hlx"/>
</dbReference>
<sequence>MSQQKQKEVRVTARVSAKVRETLQEAAELSGSTLNQFVVQAALKEAQKILEEQRVIELSNADADRIFELLENPPKASEKLKAAFEKHAIFFRENH</sequence>
<evidence type="ECO:0000256" key="1">
    <source>
        <dbReference type="ARBA" id="ARBA00022649"/>
    </source>
</evidence>
<gene>
    <name evidence="3" type="ORF">ACE1B6_09295</name>
</gene>
<dbReference type="SUPFAM" id="SSF47598">
    <property type="entry name" value="Ribbon-helix-helix"/>
    <property type="match status" value="1"/>
</dbReference>
<dbReference type="RefSeq" id="WP_413256977.1">
    <property type="nucleotide sequence ID" value="NZ_JBHFNS010000041.1"/>
</dbReference>
<evidence type="ECO:0000256" key="2">
    <source>
        <dbReference type="ARBA" id="ARBA00049988"/>
    </source>
</evidence>
<dbReference type="PANTHER" id="PTHR35401">
    <property type="entry name" value="COPG FAMILY HELIX-TURN-HELIX PROTEIN-RELATED-RELATED"/>
    <property type="match status" value="1"/>
</dbReference>
<dbReference type="EMBL" id="JBHFNS010000041">
    <property type="protein sequence ID" value="MFB2935462.1"/>
    <property type="molecule type" value="Genomic_DNA"/>
</dbReference>
<dbReference type="NCBIfam" id="NF041551">
    <property type="entry name" value="YlcI_YnfO_N"/>
    <property type="match status" value="1"/>
</dbReference>
<dbReference type="Proteomes" id="UP001576776">
    <property type="component" value="Unassembled WGS sequence"/>
</dbReference>